<feature type="transmembrane region" description="Helical" evidence="2">
    <location>
        <begin position="47"/>
        <end position="70"/>
    </location>
</feature>
<sequence length="223" mass="23503">MSNPYGPPEPGEQQQPYSPYGTNPYGGAPASPYGAPGASQGLDAVSITGFVFSLLCCTGFVGVILGIIGLSRTKNGVRQGRWAAIAAIVIGIVGSLATIASLVFFVWFGTSTVFIDSADVGQCVNVDELGNQDATLWEKDCDESHDAEIAATGTFTSDEVDAYDDNDPAALCADRIRTDYATAYATGDYYLGIVFEASEPDTGDDFVCFLERKDGTDLEQSIG</sequence>
<evidence type="ECO:0000313" key="3">
    <source>
        <dbReference type="EMBL" id="KAA1418681.1"/>
    </source>
</evidence>
<reference evidence="3 4" key="2">
    <citation type="submission" date="2019-09" db="EMBL/GenBank/DDBJ databases">
        <authorList>
            <person name="Jin C."/>
        </authorList>
    </citation>
    <scope>NUCLEOTIDE SEQUENCE [LARGE SCALE GENOMIC DNA]</scope>
    <source>
        <strain evidence="3 4">BN130099</strain>
    </source>
</reference>
<feature type="compositionally biased region" description="Pro residues" evidence="1">
    <location>
        <begin position="1"/>
        <end position="10"/>
    </location>
</feature>
<feature type="region of interest" description="Disordered" evidence="1">
    <location>
        <begin position="1"/>
        <end position="22"/>
    </location>
</feature>
<gene>
    <name evidence="3" type="ORF">F0U44_09295</name>
</gene>
<feature type="compositionally biased region" description="Low complexity" evidence="1">
    <location>
        <begin position="11"/>
        <end position="22"/>
    </location>
</feature>
<dbReference type="AlphaFoldDB" id="A0A5B1LD64"/>
<dbReference type="Proteomes" id="UP000325003">
    <property type="component" value="Unassembled WGS sequence"/>
</dbReference>
<reference evidence="3 4" key="1">
    <citation type="submission" date="2019-09" db="EMBL/GenBank/DDBJ databases">
        <title>Nocardioides panacisoli sp. nov., isolated from the soil of a ginseng field.</title>
        <authorList>
            <person name="Cho C."/>
        </authorList>
    </citation>
    <scope>NUCLEOTIDE SEQUENCE [LARGE SCALE GENOMIC DNA]</scope>
    <source>
        <strain evidence="3 4">BN130099</strain>
    </source>
</reference>
<dbReference type="EMBL" id="VUJV01000003">
    <property type="protein sequence ID" value="KAA1418681.1"/>
    <property type="molecule type" value="Genomic_DNA"/>
</dbReference>
<comment type="caution">
    <text evidence="3">The sequence shown here is derived from an EMBL/GenBank/DDBJ whole genome shotgun (WGS) entry which is preliminary data.</text>
</comment>
<dbReference type="RefSeq" id="WP_149728021.1">
    <property type="nucleotide sequence ID" value="NZ_VUJV01000003.1"/>
</dbReference>
<name>A0A5B1LD64_9ACTN</name>
<evidence type="ECO:0000313" key="4">
    <source>
        <dbReference type="Proteomes" id="UP000325003"/>
    </source>
</evidence>
<keyword evidence="2" id="KW-1133">Transmembrane helix</keyword>
<keyword evidence="2" id="KW-0812">Transmembrane</keyword>
<evidence type="ECO:0000256" key="2">
    <source>
        <dbReference type="SAM" id="Phobius"/>
    </source>
</evidence>
<organism evidence="3 4">
    <name type="scientific">Nocardioides humilatus</name>
    <dbReference type="NCBI Taxonomy" id="2607660"/>
    <lineage>
        <taxon>Bacteria</taxon>
        <taxon>Bacillati</taxon>
        <taxon>Actinomycetota</taxon>
        <taxon>Actinomycetes</taxon>
        <taxon>Propionibacteriales</taxon>
        <taxon>Nocardioidaceae</taxon>
        <taxon>Nocardioides</taxon>
    </lineage>
</organism>
<feature type="transmembrane region" description="Helical" evidence="2">
    <location>
        <begin position="82"/>
        <end position="108"/>
    </location>
</feature>
<proteinExistence type="predicted"/>
<protein>
    <recommendedName>
        <fullName evidence="5">DUF4190 domain-containing protein</fullName>
    </recommendedName>
</protein>
<keyword evidence="4" id="KW-1185">Reference proteome</keyword>
<evidence type="ECO:0000256" key="1">
    <source>
        <dbReference type="SAM" id="MobiDB-lite"/>
    </source>
</evidence>
<accession>A0A5B1LD64</accession>
<evidence type="ECO:0008006" key="5">
    <source>
        <dbReference type="Google" id="ProtNLM"/>
    </source>
</evidence>
<keyword evidence="2" id="KW-0472">Membrane</keyword>